<dbReference type="AlphaFoldDB" id="A0A7X0C298"/>
<organism evidence="2 3">
    <name type="scientific">Nonomuraea muscovyensis</name>
    <dbReference type="NCBI Taxonomy" id="1124761"/>
    <lineage>
        <taxon>Bacteria</taxon>
        <taxon>Bacillati</taxon>
        <taxon>Actinomycetota</taxon>
        <taxon>Actinomycetes</taxon>
        <taxon>Streptosporangiales</taxon>
        <taxon>Streptosporangiaceae</taxon>
        <taxon>Nonomuraea</taxon>
    </lineage>
</organism>
<feature type="region of interest" description="Disordered" evidence="1">
    <location>
        <begin position="458"/>
        <end position="520"/>
    </location>
</feature>
<comment type="caution">
    <text evidence="2">The sequence shown here is derived from an EMBL/GenBank/DDBJ whole genome shotgun (WGS) entry which is preliminary data.</text>
</comment>
<evidence type="ECO:0000313" key="3">
    <source>
        <dbReference type="Proteomes" id="UP000583800"/>
    </source>
</evidence>
<protein>
    <submittedName>
        <fullName evidence="2">Uncharacterized protein</fullName>
    </submittedName>
</protein>
<sequence length="520" mass="56068">MTSSAARPSHGIAERPAPPHLWLPPGGRFVLVDNACDDVAVSHHLNTLDGPGHSQVVVRPTPGTASVHSLGLDLLVALGKNPYAARTERLAASTWPAAAAWLRGQAVTDLIIDRAHRLTAGQLEVLAHTAVTADATLWLIWAAPHHEAIARLHALLDRPVDVIGLDDFRRLLPSPAHPRTREPDQQPALPAADFTTFLATCRRHLPGDDFAAVKQDFHATAAATDAWLARLDLASATPHRLNGAVTGWLRDDTVGRAATDRSALIRLRAVQAALFLAGIRLNWRPETLGPDPEWRLPGDLTALVSARLHAVGRTDTAAATALALHLNHASTHFGFLLVGDIAADGSAVHTPGQPGPDTIHRISYPGTGTRRSLPHELHVRDSAWHEFAGPEPLCIPPHARALFIAHLAHRRRQDAADRDPYFVHLHAAHRDPQMLLLGAIRRTCQQIGLDPPWLHGEDCPHGSDVGQSARAHPAGSPNAACRSRASAPTRSWSSPAPPHRAGRRAAAHIVKERDERDALP</sequence>
<evidence type="ECO:0000313" key="2">
    <source>
        <dbReference type="EMBL" id="MBB6347229.1"/>
    </source>
</evidence>
<gene>
    <name evidence="2" type="ORF">FHU36_003774</name>
</gene>
<name>A0A7X0C298_9ACTN</name>
<evidence type="ECO:0000256" key="1">
    <source>
        <dbReference type="SAM" id="MobiDB-lite"/>
    </source>
</evidence>
<dbReference type="EMBL" id="JACHJB010000002">
    <property type="protein sequence ID" value="MBB6347229.1"/>
    <property type="molecule type" value="Genomic_DNA"/>
</dbReference>
<proteinExistence type="predicted"/>
<dbReference type="Proteomes" id="UP000583800">
    <property type="component" value="Unassembled WGS sequence"/>
</dbReference>
<feature type="compositionally biased region" description="Basic and acidic residues" evidence="1">
    <location>
        <begin position="509"/>
        <end position="520"/>
    </location>
</feature>
<keyword evidence="3" id="KW-1185">Reference proteome</keyword>
<accession>A0A7X0C298</accession>
<dbReference type="RefSeq" id="WP_185085214.1">
    <property type="nucleotide sequence ID" value="NZ_JACHJB010000002.1"/>
</dbReference>
<reference evidence="2 3" key="1">
    <citation type="submission" date="2020-08" db="EMBL/GenBank/DDBJ databases">
        <title>Sequencing the genomes of 1000 actinobacteria strains.</title>
        <authorList>
            <person name="Klenk H.-P."/>
        </authorList>
    </citation>
    <scope>NUCLEOTIDE SEQUENCE [LARGE SCALE GENOMIC DNA]</scope>
    <source>
        <strain evidence="2 3">DSM 45913</strain>
    </source>
</reference>